<dbReference type="VEuPathDB" id="FungiDB:YALI1_E24479g"/>
<keyword evidence="8" id="KW-0547">Nucleotide-binding</keyword>
<dbReference type="EC" id="2.4.2.9" evidence="4"/>
<feature type="domain" description="Phosphoribosyltransferase" evidence="10">
    <location>
        <begin position="6"/>
        <end position="224"/>
    </location>
</feature>
<dbReference type="Gene3D" id="3.40.50.2020">
    <property type="match status" value="1"/>
</dbReference>
<dbReference type="GO" id="GO:0005525">
    <property type="term" value="F:GTP binding"/>
    <property type="evidence" value="ECO:0007669"/>
    <property type="project" value="UniProtKB-KW"/>
</dbReference>
<dbReference type="PANTHER" id="PTHR32315">
    <property type="entry name" value="ADENINE PHOSPHORIBOSYLTRANSFERASE"/>
    <property type="match status" value="1"/>
</dbReference>
<evidence type="ECO:0000256" key="6">
    <source>
        <dbReference type="ARBA" id="ARBA00022676"/>
    </source>
</evidence>
<evidence type="ECO:0000313" key="11">
    <source>
        <dbReference type="EMBL" id="AOW05711.1"/>
    </source>
</evidence>
<evidence type="ECO:0000259" key="10">
    <source>
        <dbReference type="Pfam" id="PF14681"/>
    </source>
</evidence>
<evidence type="ECO:0000256" key="5">
    <source>
        <dbReference type="ARBA" id="ARBA00022533"/>
    </source>
</evidence>
<dbReference type="AlphaFoldDB" id="A0A1D8NJA3"/>
<evidence type="ECO:0000256" key="7">
    <source>
        <dbReference type="ARBA" id="ARBA00022679"/>
    </source>
</evidence>
<accession>A0A1D8NJA3</accession>
<gene>
    <name evidence="12" type="ORF">B0I71DRAFT_127727</name>
    <name evidence="11" type="ORF">YALI1_E24479g</name>
</gene>
<keyword evidence="6 12" id="KW-0328">Glycosyltransferase</keyword>
<evidence type="ECO:0000256" key="9">
    <source>
        <dbReference type="ARBA" id="ARBA00023134"/>
    </source>
</evidence>
<keyword evidence="5" id="KW-0021">Allosteric enzyme</keyword>
<organism evidence="11">
    <name type="scientific">Yarrowia lipolytica</name>
    <name type="common">Candida lipolytica</name>
    <dbReference type="NCBI Taxonomy" id="4952"/>
    <lineage>
        <taxon>Eukaryota</taxon>
        <taxon>Fungi</taxon>
        <taxon>Dikarya</taxon>
        <taxon>Ascomycota</taxon>
        <taxon>Saccharomycotina</taxon>
        <taxon>Dipodascomycetes</taxon>
        <taxon>Dipodascales</taxon>
        <taxon>Dipodascales incertae sedis</taxon>
        <taxon>Yarrowia</taxon>
    </lineage>
</organism>
<dbReference type="InterPro" id="IPR050054">
    <property type="entry name" value="UPRTase/APRTase"/>
</dbReference>
<dbReference type="SUPFAM" id="SSF53271">
    <property type="entry name" value="PRTase-like"/>
    <property type="match status" value="1"/>
</dbReference>
<dbReference type="GO" id="GO:0004845">
    <property type="term" value="F:uracil phosphoribosyltransferase activity"/>
    <property type="evidence" value="ECO:0007669"/>
    <property type="project" value="UniProtKB-EC"/>
</dbReference>
<keyword evidence="9" id="KW-0342">GTP-binding</keyword>
<name>A0A1D8NJA3_YARLL</name>
<dbReference type="InterPro" id="IPR029057">
    <property type="entry name" value="PRTase-like"/>
</dbReference>
<dbReference type="NCBIfam" id="NF001097">
    <property type="entry name" value="PRK00129.1"/>
    <property type="match status" value="1"/>
</dbReference>
<comment type="similarity">
    <text evidence="3">Belongs to the UPRTase family.</text>
</comment>
<evidence type="ECO:0000256" key="4">
    <source>
        <dbReference type="ARBA" id="ARBA00011894"/>
    </source>
</evidence>
<keyword evidence="7 12" id="KW-0808">Transferase</keyword>
<dbReference type="eggNOG" id="KOG4203">
    <property type="taxonomic scope" value="Eukaryota"/>
</dbReference>
<dbReference type="OrthoDB" id="10257085at2759"/>
<protein>
    <recommendedName>
        <fullName evidence="4">uracil phosphoribosyltransferase</fullName>
        <ecNumber evidence="4">2.4.2.9</ecNumber>
    </recommendedName>
</protein>
<dbReference type="EMBL" id="CP017557">
    <property type="protein sequence ID" value="AOW05711.1"/>
    <property type="molecule type" value="Genomic_DNA"/>
</dbReference>
<reference evidence="11" key="1">
    <citation type="journal article" date="2016" name="PLoS ONE">
        <title>Sequence Assembly of Yarrowia lipolytica Strain W29/CLIB89 Shows Transposable Element Diversity.</title>
        <authorList>
            <person name="Magnan C."/>
            <person name="Yu J."/>
            <person name="Chang I."/>
            <person name="Jahn E."/>
            <person name="Kanomata Y."/>
            <person name="Wu J."/>
            <person name="Zeller M."/>
            <person name="Oakes M."/>
            <person name="Baldi P."/>
            <person name="Sandmeyer S."/>
        </authorList>
    </citation>
    <scope>NUCLEOTIDE SEQUENCE [LARGE SCALE GENOMIC DNA]</scope>
    <source>
        <strain evidence="11">CLIB89</strain>
    </source>
</reference>
<dbReference type="Proteomes" id="UP000256601">
    <property type="component" value="Unassembled WGS sequence"/>
</dbReference>
<proteinExistence type="inferred from homology"/>
<evidence type="ECO:0000256" key="8">
    <source>
        <dbReference type="ARBA" id="ARBA00022741"/>
    </source>
</evidence>
<evidence type="ECO:0000256" key="2">
    <source>
        <dbReference type="ARBA" id="ARBA00005180"/>
    </source>
</evidence>
<dbReference type="GeneID" id="2911826"/>
<dbReference type="PANTHER" id="PTHR32315:SF4">
    <property type="entry name" value="URACIL PHOSPHORIBOSYLTRANSFERASE, CHLOROPLASTIC"/>
    <property type="match status" value="1"/>
</dbReference>
<evidence type="ECO:0000256" key="3">
    <source>
        <dbReference type="ARBA" id="ARBA00009516"/>
    </source>
</evidence>
<dbReference type="EMBL" id="KZ858954">
    <property type="protein sequence ID" value="RDW28197.1"/>
    <property type="molecule type" value="Genomic_DNA"/>
</dbReference>
<dbReference type="KEGG" id="yli:2911826"/>
<evidence type="ECO:0000313" key="12">
    <source>
        <dbReference type="EMBL" id="RDW28197.1"/>
    </source>
</evidence>
<dbReference type="InterPro" id="IPR000836">
    <property type="entry name" value="PRTase_dom"/>
</dbReference>
<dbReference type="OMA" id="ISTHPCL"/>
<comment type="pathway">
    <text evidence="2">Pyrimidine metabolism; UMP biosynthesis via salvage pathway; UMP from uracil: step 1/1.</text>
</comment>
<dbReference type="CDD" id="cd06223">
    <property type="entry name" value="PRTases_typeI"/>
    <property type="match status" value="1"/>
</dbReference>
<sequence>MVYTSEQAVLQTKLAQLRDRKLNSRETRQLVAEISGSFAAEVLAKVFQRKDPEEKDRSNTVTSDLGHAVVVPQLKPTDSEYVIAPVLRSGQAMLDPFLAQLPAQDDPAVYHLGLYREESTLSPVEYYNKLPPPLPTATTKISHAFVLDPVIATGGTAKAVVEILKEWGVEHIVIVSLIASKQGIEKLSKLEGVEVYVVKGDEGLTDQGFLVPGIGDIGDRLFATKKVKY</sequence>
<reference evidence="12 13" key="2">
    <citation type="submission" date="2018-07" db="EMBL/GenBank/DDBJ databases">
        <title>Draft Genome Assemblies for Five Robust Yarrowia lipolytica Strains Exhibiting High Lipid Production and Pentose Sugar Utilization and Sugar Alcohol Secretion from Undetoxified Lignocellulosic Biomass Hydrolysates.</title>
        <authorList>
            <consortium name="DOE Joint Genome Institute"/>
            <person name="Walker C."/>
            <person name="Ryu S."/>
            <person name="Na H."/>
            <person name="Zane M."/>
            <person name="LaButti K."/>
            <person name="Lipzen A."/>
            <person name="Haridas S."/>
            <person name="Barry K."/>
            <person name="Grigoriev I.V."/>
            <person name="Quarterman J."/>
            <person name="Slininger P."/>
            <person name="Dien B."/>
            <person name="Trinh C.T."/>
        </authorList>
    </citation>
    <scope>NUCLEOTIDE SEQUENCE [LARGE SCALE GENOMIC DNA]</scope>
    <source>
        <strain evidence="12 13">YB392</strain>
    </source>
</reference>
<dbReference type="VEuPathDB" id="FungiDB:YALI0_E20625g"/>
<evidence type="ECO:0000256" key="1">
    <source>
        <dbReference type="ARBA" id="ARBA00001946"/>
    </source>
</evidence>
<dbReference type="RefSeq" id="XP_504195.1">
    <property type="nucleotide sequence ID" value="XM_504195.1"/>
</dbReference>
<dbReference type="Proteomes" id="UP000182444">
    <property type="component" value="Chromosome 1E"/>
</dbReference>
<comment type="cofactor">
    <cofactor evidence="1">
        <name>Mg(2+)</name>
        <dbReference type="ChEBI" id="CHEBI:18420"/>
    </cofactor>
</comment>
<dbReference type="Pfam" id="PF14681">
    <property type="entry name" value="UPRTase"/>
    <property type="match status" value="1"/>
</dbReference>
<evidence type="ECO:0000313" key="13">
    <source>
        <dbReference type="Proteomes" id="UP000256601"/>
    </source>
</evidence>